<dbReference type="FunCoup" id="C5E3L7">
    <property type="interactions" value="58"/>
</dbReference>
<dbReference type="eggNOG" id="ENOG502S5QU">
    <property type="taxonomic scope" value="Eukaryota"/>
</dbReference>
<name>C5E3L7_LACTC</name>
<protein>
    <submittedName>
        <fullName evidence="1">KLTH0H14608p</fullName>
    </submittedName>
</protein>
<evidence type="ECO:0000313" key="2">
    <source>
        <dbReference type="Proteomes" id="UP000002036"/>
    </source>
</evidence>
<dbReference type="STRING" id="559295.C5E3L7"/>
<dbReference type="SUPFAM" id="SSF54637">
    <property type="entry name" value="Thioesterase/thiol ester dehydrase-isomerase"/>
    <property type="match status" value="1"/>
</dbReference>
<dbReference type="OMA" id="MWAGSQF"/>
<dbReference type="GO" id="GO:0005739">
    <property type="term" value="C:mitochondrion"/>
    <property type="evidence" value="ECO:0007669"/>
    <property type="project" value="TreeGrafter"/>
</dbReference>
<accession>C5E3L7</accession>
<dbReference type="InterPro" id="IPR029069">
    <property type="entry name" value="HotDog_dom_sf"/>
</dbReference>
<organism evidence="1 2">
    <name type="scientific">Lachancea thermotolerans (strain ATCC 56472 / CBS 6340 / NRRL Y-8284)</name>
    <name type="common">Yeast</name>
    <name type="synonym">Kluyveromyces thermotolerans</name>
    <dbReference type="NCBI Taxonomy" id="559295"/>
    <lineage>
        <taxon>Eukaryota</taxon>
        <taxon>Fungi</taxon>
        <taxon>Dikarya</taxon>
        <taxon>Ascomycota</taxon>
        <taxon>Saccharomycotina</taxon>
        <taxon>Saccharomycetes</taxon>
        <taxon>Saccharomycetales</taxon>
        <taxon>Saccharomycetaceae</taxon>
        <taxon>Lachancea</taxon>
    </lineage>
</organism>
<dbReference type="Proteomes" id="UP000002036">
    <property type="component" value="Chromosome H"/>
</dbReference>
<dbReference type="PANTHER" id="PTHR28152">
    <property type="entry name" value="HYDROXYACYL-THIOESTER DEHYDRATASE TYPE 2, MITOCHONDRIAL"/>
    <property type="match status" value="1"/>
</dbReference>
<dbReference type="InterPro" id="IPR052741">
    <property type="entry name" value="Mitochondrial_HTD2"/>
</dbReference>
<dbReference type="KEGG" id="lth:KLTH0H14608g"/>
<keyword evidence="2" id="KW-1185">Reference proteome</keyword>
<dbReference type="RefSeq" id="XP_002556490.1">
    <property type="nucleotide sequence ID" value="XM_002556444.1"/>
</dbReference>
<dbReference type="GeneID" id="8294853"/>
<dbReference type="GO" id="GO:0019171">
    <property type="term" value="F:(3R)-hydroxyacyl-[acyl-carrier-protein] dehydratase activity"/>
    <property type="evidence" value="ECO:0007669"/>
    <property type="project" value="TreeGrafter"/>
</dbReference>
<dbReference type="OrthoDB" id="3257538at2759"/>
<sequence length="280" mass="31630">MNGAHSALKWGFKELVSDAPLTRFQSMVSERMPLKLTQGHTGLQTLSPGDHLLYFNPQRETLDVDGYFKYQTPAALLHRPLAFKRRMWALGAMSFKNPLRIGHSYECIETIKFVKKIRQDYYVGINRQIFEPSSNVSFVDEFRTLVYTDSAPAPISPAAAHMQNPVSSVRLTFYESDVFRYSSLTFNPHRVHWDHKYCTEVEGYSSPIVQGPFIVHALLKYAQCLGVRVGAVKYKNSQYLSSGSTVEMCIAAPVEGRCEAHVRDPQAPNIIFCKASLTLA</sequence>
<reference evidence="1 2" key="1">
    <citation type="journal article" date="2009" name="Genome Res.">
        <title>Comparative genomics of protoploid Saccharomycetaceae.</title>
        <authorList>
            <consortium name="The Genolevures Consortium"/>
            <person name="Souciet J.-L."/>
            <person name="Dujon B."/>
            <person name="Gaillardin C."/>
            <person name="Johnston M."/>
            <person name="Baret P.V."/>
            <person name="Cliften P."/>
            <person name="Sherman D.J."/>
            <person name="Weissenbach J."/>
            <person name="Westhof E."/>
            <person name="Wincker P."/>
            <person name="Jubin C."/>
            <person name="Poulain J."/>
            <person name="Barbe V."/>
            <person name="Segurens B."/>
            <person name="Artiguenave F."/>
            <person name="Anthouard V."/>
            <person name="Vacherie B."/>
            <person name="Val M.-E."/>
            <person name="Fulton R.S."/>
            <person name="Minx P."/>
            <person name="Wilson R."/>
            <person name="Durrens P."/>
            <person name="Jean G."/>
            <person name="Marck C."/>
            <person name="Martin T."/>
            <person name="Nikolski M."/>
            <person name="Rolland T."/>
            <person name="Seret M.-L."/>
            <person name="Casaregola S."/>
            <person name="Despons L."/>
            <person name="Fairhead C."/>
            <person name="Fischer G."/>
            <person name="Lafontaine I."/>
            <person name="Leh V."/>
            <person name="Lemaire M."/>
            <person name="de Montigny J."/>
            <person name="Neuveglise C."/>
            <person name="Thierry A."/>
            <person name="Blanc-Lenfle I."/>
            <person name="Bleykasten C."/>
            <person name="Diffels J."/>
            <person name="Fritsch E."/>
            <person name="Frangeul L."/>
            <person name="Goeffon A."/>
            <person name="Jauniaux N."/>
            <person name="Kachouri-Lafond R."/>
            <person name="Payen C."/>
            <person name="Potier S."/>
            <person name="Pribylova L."/>
            <person name="Ozanne C."/>
            <person name="Richard G.-F."/>
            <person name="Sacerdot C."/>
            <person name="Straub M.-L."/>
            <person name="Talla E."/>
        </authorList>
    </citation>
    <scope>NUCLEOTIDE SEQUENCE [LARGE SCALE GENOMIC DNA]</scope>
    <source>
        <strain evidence="2">ATCC 56472 / CBS 6340 / NRRL Y-8284</strain>
    </source>
</reference>
<dbReference type="InParanoid" id="C5E3L7"/>
<evidence type="ECO:0000313" key="1">
    <source>
        <dbReference type="EMBL" id="CAR30628.1"/>
    </source>
</evidence>
<dbReference type="PANTHER" id="PTHR28152:SF1">
    <property type="entry name" value="HYDROXYACYL-THIOESTER DEHYDRATASE TYPE 2, MITOCHONDRIAL"/>
    <property type="match status" value="1"/>
</dbReference>
<proteinExistence type="predicted"/>
<dbReference type="Gene3D" id="3.10.129.10">
    <property type="entry name" value="Hotdog Thioesterase"/>
    <property type="match status" value="1"/>
</dbReference>
<dbReference type="AlphaFoldDB" id="C5E3L7"/>
<gene>
    <name evidence="1" type="ordered locus">KLTH0H14608g</name>
</gene>
<dbReference type="HOGENOM" id="CLU_028690_2_0_1"/>
<dbReference type="EMBL" id="CU928180">
    <property type="protein sequence ID" value="CAR30628.1"/>
    <property type="molecule type" value="Genomic_DNA"/>
</dbReference>